<proteinExistence type="predicted"/>
<dbReference type="PANTHER" id="PTHR30349">
    <property type="entry name" value="PHAGE INTEGRASE-RELATED"/>
    <property type="match status" value="1"/>
</dbReference>
<dbReference type="InterPro" id="IPR050090">
    <property type="entry name" value="Tyrosine_recombinase_XerCD"/>
</dbReference>
<evidence type="ECO:0000259" key="3">
    <source>
        <dbReference type="PROSITE" id="PS51900"/>
    </source>
</evidence>
<evidence type="ECO:0000313" key="4">
    <source>
        <dbReference type="EMBL" id="MBV7389775.1"/>
    </source>
</evidence>
<dbReference type="Proteomes" id="UP000774130">
    <property type="component" value="Unassembled WGS sequence"/>
</dbReference>
<keyword evidence="5" id="KW-1185">Reference proteome</keyword>
<comment type="caution">
    <text evidence="4">The sequence shown here is derived from an EMBL/GenBank/DDBJ whole genome shotgun (WGS) entry which is preliminary data.</text>
</comment>
<gene>
    <name evidence="4" type="ORF">KUA55_03720</name>
</gene>
<dbReference type="InterPro" id="IPR002104">
    <property type="entry name" value="Integrase_catalytic"/>
</dbReference>
<dbReference type="Pfam" id="PF14659">
    <property type="entry name" value="Phage_int_SAM_3"/>
    <property type="match status" value="1"/>
</dbReference>
<reference evidence="4 5" key="1">
    <citation type="submission" date="2021-06" db="EMBL/GenBank/DDBJ databases">
        <title>Enterococcus alishanensis sp. nov., a novel lactic acid bacterium isolated from fresh coffee beans.</title>
        <authorList>
            <person name="Chen Y.-S."/>
        </authorList>
    </citation>
    <scope>NUCLEOTIDE SEQUENCE [LARGE SCALE GENOMIC DNA]</scope>
    <source>
        <strain evidence="4 5">ALS3</strain>
    </source>
</reference>
<sequence length="364" mass="42294">MKLGENIYLRKDGRWEGRYQKGRNKNNKIKYGYIYGKTKQEVRQKLYPLKEKYTQLRMIYGEATMIFKDWVELWLANIKGKIKPATFDSYSYKLKRYAFQVLGNLALNELDHIKIQEFINQMMDKLSSGTVKVICQIIKSCLSQAIFEGLIQTNPFDKIKMPKNQRKVRALQQSEQKKLEAVAKSEKKKGLPIMLALYAGLRIGELSALKWSDINFIDNLMHVGNTLQRVASYQDDSKTQVIKHQSKTHSSIRIIPFGDKIKQLLLQHQQEATGEYVFSTGEKPSEPRLLTYHFHKIREKADLKNIHFHQLRHTFATRCLEKRADISSVSALLGHSSTQMTLDIYADNLLEQRCKVMEVLDSCI</sequence>
<dbReference type="CDD" id="cd01189">
    <property type="entry name" value="INT_ICEBs1_C_like"/>
    <property type="match status" value="1"/>
</dbReference>
<dbReference type="Pfam" id="PF00589">
    <property type="entry name" value="Phage_integrase"/>
    <property type="match status" value="1"/>
</dbReference>
<dbReference type="InterPro" id="IPR004107">
    <property type="entry name" value="Integrase_SAM-like_N"/>
</dbReference>
<dbReference type="PROSITE" id="PS51898">
    <property type="entry name" value="TYR_RECOMBINASE"/>
    <property type="match status" value="1"/>
</dbReference>
<evidence type="ECO:0000259" key="2">
    <source>
        <dbReference type="PROSITE" id="PS51898"/>
    </source>
</evidence>
<dbReference type="PANTHER" id="PTHR30349:SF64">
    <property type="entry name" value="PROPHAGE INTEGRASE INTD-RELATED"/>
    <property type="match status" value="1"/>
</dbReference>
<evidence type="ECO:0000256" key="1">
    <source>
        <dbReference type="PROSITE-ProRule" id="PRU01248"/>
    </source>
</evidence>
<dbReference type="EMBL" id="JAHUZB010000002">
    <property type="protein sequence ID" value="MBV7389775.1"/>
    <property type="molecule type" value="Genomic_DNA"/>
</dbReference>
<keyword evidence="1" id="KW-0238">DNA-binding</keyword>
<protein>
    <submittedName>
        <fullName evidence="4">Site-specific integrase</fullName>
    </submittedName>
</protein>
<dbReference type="InterPro" id="IPR044068">
    <property type="entry name" value="CB"/>
</dbReference>
<feature type="domain" description="Core-binding (CB)" evidence="3">
    <location>
        <begin position="65"/>
        <end position="146"/>
    </location>
</feature>
<evidence type="ECO:0000313" key="5">
    <source>
        <dbReference type="Proteomes" id="UP000774130"/>
    </source>
</evidence>
<feature type="domain" description="Tyr recombinase" evidence="2">
    <location>
        <begin position="166"/>
        <end position="358"/>
    </location>
</feature>
<dbReference type="RefSeq" id="WP_218324845.1">
    <property type="nucleotide sequence ID" value="NZ_JAHUZB010000002.1"/>
</dbReference>
<accession>A0ABS6TA73</accession>
<name>A0ABS6TA73_9ENTE</name>
<organism evidence="4 5">
    <name type="scientific">Enterococcus alishanensis</name>
    <dbReference type="NCBI Taxonomy" id="1303817"/>
    <lineage>
        <taxon>Bacteria</taxon>
        <taxon>Bacillati</taxon>
        <taxon>Bacillota</taxon>
        <taxon>Bacilli</taxon>
        <taxon>Lactobacillales</taxon>
        <taxon>Enterococcaceae</taxon>
        <taxon>Enterococcus</taxon>
    </lineage>
</organism>
<dbReference type="PROSITE" id="PS51900">
    <property type="entry name" value="CB"/>
    <property type="match status" value="1"/>
</dbReference>